<dbReference type="EMBL" id="CP018477">
    <property type="protein sequence ID" value="ASV72615.1"/>
    <property type="molecule type" value="Genomic_DNA"/>
</dbReference>
<evidence type="ECO:0000313" key="2">
    <source>
        <dbReference type="Proteomes" id="UP000215086"/>
    </source>
</evidence>
<gene>
    <name evidence="1" type="ORF">THTE_0013</name>
</gene>
<dbReference type="KEGG" id="ttf:THTE_0013"/>
<proteinExistence type="predicted"/>
<dbReference type="Proteomes" id="UP000215086">
    <property type="component" value="Chromosome"/>
</dbReference>
<keyword evidence="2" id="KW-1185">Reference proteome</keyword>
<name>A0A286R9I0_9BACT</name>
<protein>
    <submittedName>
        <fullName evidence="1">Uncharacterized protein</fullName>
    </submittedName>
</protein>
<reference evidence="1 2" key="1">
    <citation type="journal article" name="Front. Microbiol.">
        <title>Sugar Metabolism of the First Thermophilic Planctomycete Thermogutta terrifontis: Comparative Genomic and Transcriptomic Approaches.</title>
        <authorList>
            <person name="Elcheninov A.G."/>
            <person name="Menzel P."/>
            <person name="Gudbergsdottir S.R."/>
            <person name="Slesarev A.I."/>
            <person name="Kadnikov V.V."/>
            <person name="Krogh A."/>
            <person name="Bonch-Osmolovskaya E.A."/>
            <person name="Peng X."/>
            <person name="Kublanov I.V."/>
        </authorList>
    </citation>
    <scope>NUCLEOTIDE SEQUENCE [LARGE SCALE GENOMIC DNA]</scope>
    <source>
        <strain evidence="1 2">R1</strain>
    </source>
</reference>
<sequence>MPLFSLMKNPPPAFPNSTYDLPKRQRFDVLVVPGEGNWIIER</sequence>
<organism evidence="1 2">
    <name type="scientific">Thermogutta terrifontis</name>
    <dbReference type="NCBI Taxonomy" id="1331910"/>
    <lineage>
        <taxon>Bacteria</taxon>
        <taxon>Pseudomonadati</taxon>
        <taxon>Planctomycetota</taxon>
        <taxon>Planctomycetia</taxon>
        <taxon>Pirellulales</taxon>
        <taxon>Thermoguttaceae</taxon>
        <taxon>Thermogutta</taxon>
    </lineage>
</organism>
<evidence type="ECO:0000313" key="1">
    <source>
        <dbReference type="EMBL" id="ASV72615.1"/>
    </source>
</evidence>
<accession>A0A286R9I0</accession>
<dbReference type="AlphaFoldDB" id="A0A286R9I0"/>